<reference evidence="3" key="1">
    <citation type="submission" date="2018-06" db="EMBL/GenBank/DDBJ databases">
        <authorList>
            <person name="Zhirakovskaya E."/>
        </authorList>
    </citation>
    <scope>NUCLEOTIDE SEQUENCE</scope>
</reference>
<dbReference type="PANTHER" id="PTHR23342">
    <property type="entry name" value="N-ACETYLGLUTAMATE SYNTHASE"/>
    <property type="match status" value="1"/>
</dbReference>
<protein>
    <recommendedName>
        <fullName evidence="2">N-acetyltransferase domain-containing protein</fullName>
    </recommendedName>
</protein>
<gene>
    <name evidence="3" type="ORF">MNBD_GAMMA02-1020</name>
</gene>
<dbReference type="AlphaFoldDB" id="A0A3B0WCQ9"/>
<feature type="non-terminal residue" evidence="3">
    <location>
        <position position="1"/>
    </location>
</feature>
<evidence type="ECO:0000313" key="3">
    <source>
        <dbReference type="EMBL" id="VAW47159.1"/>
    </source>
</evidence>
<evidence type="ECO:0000256" key="1">
    <source>
        <dbReference type="ARBA" id="ARBA00022679"/>
    </source>
</evidence>
<dbReference type="PANTHER" id="PTHR23342:SF0">
    <property type="entry name" value="N-ACETYLGLUTAMATE SYNTHASE, MITOCHONDRIAL"/>
    <property type="match status" value="1"/>
</dbReference>
<dbReference type="GO" id="GO:0003991">
    <property type="term" value="F:acetylglutamate kinase activity"/>
    <property type="evidence" value="ECO:0007669"/>
    <property type="project" value="TreeGrafter"/>
</dbReference>
<dbReference type="GO" id="GO:0006526">
    <property type="term" value="P:L-arginine biosynthetic process"/>
    <property type="evidence" value="ECO:0007669"/>
    <property type="project" value="TreeGrafter"/>
</dbReference>
<sequence>FARTFKADFLPQLKVKKIYLAESGRAAAVVTQGFRGHAYLHKFAVTKAAQGEGLAASLWQQIKTNHPQLYWRSRLNNDINAWYFKQADASVKSASGDWVGFSCGLFPAESLDCLQQAFVTDAGWQQQQEVMQKEEVKHA</sequence>
<proteinExistence type="predicted"/>
<dbReference type="PROSITE" id="PS51731">
    <property type="entry name" value="GNAT_NAGS"/>
    <property type="match status" value="1"/>
</dbReference>
<feature type="domain" description="N-acetyltransferase" evidence="2">
    <location>
        <begin position="1"/>
        <end position="126"/>
    </location>
</feature>
<organism evidence="3">
    <name type="scientific">hydrothermal vent metagenome</name>
    <dbReference type="NCBI Taxonomy" id="652676"/>
    <lineage>
        <taxon>unclassified sequences</taxon>
        <taxon>metagenomes</taxon>
        <taxon>ecological metagenomes</taxon>
    </lineage>
</organism>
<name>A0A3B0WCQ9_9ZZZZ</name>
<accession>A0A3B0WCQ9</accession>
<evidence type="ECO:0000259" key="2">
    <source>
        <dbReference type="PROSITE" id="PS51731"/>
    </source>
</evidence>
<keyword evidence="1" id="KW-0808">Transferase</keyword>
<dbReference type="Pfam" id="PF04768">
    <property type="entry name" value="NAT"/>
    <property type="match status" value="1"/>
</dbReference>
<dbReference type="SUPFAM" id="SSF55729">
    <property type="entry name" value="Acyl-CoA N-acyltransferases (Nat)"/>
    <property type="match status" value="1"/>
</dbReference>
<dbReference type="EMBL" id="UOFA01000324">
    <property type="protein sequence ID" value="VAW47159.1"/>
    <property type="molecule type" value="Genomic_DNA"/>
</dbReference>
<dbReference type="Gene3D" id="3.40.630.30">
    <property type="match status" value="1"/>
</dbReference>
<dbReference type="InterPro" id="IPR016181">
    <property type="entry name" value="Acyl_CoA_acyltransferase"/>
</dbReference>
<dbReference type="InterPro" id="IPR006855">
    <property type="entry name" value="Vertebrate-like_GNAT_dom"/>
</dbReference>